<feature type="domain" description="Ketoreductase" evidence="3">
    <location>
        <begin position="688"/>
        <end position="867"/>
    </location>
</feature>
<dbReference type="Pfam" id="PF23562">
    <property type="entry name" value="AMP-binding_C_3"/>
    <property type="match status" value="1"/>
</dbReference>
<evidence type="ECO:0000256" key="2">
    <source>
        <dbReference type="ARBA" id="ARBA00022553"/>
    </source>
</evidence>
<dbReference type="InterPro" id="IPR000873">
    <property type="entry name" value="AMP-dep_synth/lig_dom"/>
</dbReference>
<dbReference type="GO" id="GO:0031177">
    <property type="term" value="F:phosphopantetheine binding"/>
    <property type="evidence" value="ECO:0007669"/>
    <property type="project" value="InterPro"/>
</dbReference>
<dbReference type="InterPro" id="IPR020806">
    <property type="entry name" value="PKS_PP-bd"/>
</dbReference>
<dbReference type="SMART" id="SM00822">
    <property type="entry name" value="PKS_KR"/>
    <property type="match status" value="1"/>
</dbReference>
<dbReference type="InterPro" id="IPR042099">
    <property type="entry name" value="ANL_N_sf"/>
</dbReference>
<dbReference type="InterPro" id="IPR013120">
    <property type="entry name" value="FAR_NAD-bd"/>
</dbReference>
<dbReference type="InterPro" id="IPR057326">
    <property type="entry name" value="KR_dom"/>
</dbReference>
<dbReference type="InterPro" id="IPR020845">
    <property type="entry name" value="AMP-binding_CS"/>
</dbReference>
<evidence type="ECO:0000259" key="3">
    <source>
        <dbReference type="SMART" id="SM00822"/>
    </source>
</evidence>
<evidence type="ECO:0000256" key="1">
    <source>
        <dbReference type="ARBA" id="ARBA00022450"/>
    </source>
</evidence>
<dbReference type="Gene3D" id="1.10.1200.10">
    <property type="entry name" value="ACP-like"/>
    <property type="match status" value="1"/>
</dbReference>
<sequence>MGFVYPPLDGSLNLAQALDFHIVQQNNTPAFSWGAADGTLTSISHFEFARAAHRVAHLLRPNRAGDVDGEVVAIVAVADTLVYQTLLAGCLVAGLVPFPISHRNSDPALHHLLTKTTAHRVLTHQRNELSTQTTPYLLVAEEIPTLAQMYPRLGQETSADAFTSYPLPAKAAALDDVALYLHSSGSTGLPKPIPMSHHAALSIAGQDLLTELRILTPRLAVGPLPAFHAMGFFTQFLTPVFNGVVACIYPPAGLASPEKYHAPVAVNPVNALEETKRAQSNGILIVPIFLMRWSQTPADVEYLKSLDFVSYSGGPLAQRVGDFLYKQGVKLVSIYGGTEFGGGNTYHKPLYSPDWSWVEFSPKVNVRWVPAGEDTFECQFLTGGSYYPAIENLPDTRGYTTQDLFERHPTKPHLYRIIGRADDVITLSNGEKVVPGPQEDILSTSPLIAGLVLFGRGRDRLGLLIEPSAAAEAVDPADAASLGKFRNAVWGTVAEANAVAPAWGRVYKEMILVTGAGKPMARAPKGTVVKKATERLYEAEIAALYETVEASGGPDGEVAPPGAWSVTELGPWLLSQAEAVSGRKLKPDADLFDQGFDSLHATFLRLRIVSALRAVSGAGPALATQVTQNFVYDHPSVAQLALAVAAVVDGTAGREDKKAVVERFVEKYAAGLDAPITRVRAGGISVGAVVLLTGSTGGLGSHILEALLRNEQVARVYAFNRPGIKGVADRQKAAFADRGLSEEVLSSSKLEYLEGDATQADLGISSGVFSELKNSLTVIIHNAWTLDFNKSVASFAAHLQATRNLIDLGRATDARFVFTSSIAAAQAWDAGRGPVPEDVLPAENALGTGYGESKHVAERVIAAAGLRATSLRIGQISGAKNGAWATADWVPALVKSGIALAALPAAPNSAVAWLPPSAVAQTVLDVALQAGEGERPAVLNVVHPRPAPWDTVFGALAEAAGVPLVPIEEWLDRVEREGKNADAEMLARIPAIKLLGFLKAAVGGTGAVQFTTAHAEEISPALSKVPILGPEEARRWLGYWKSVGFI</sequence>
<dbReference type="OrthoDB" id="429813at2759"/>
<keyword evidence="6" id="KW-1185">Reference proteome</keyword>
<dbReference type="Pfam" id="PF07993">
    <property type="entry name" value="NAD_binding_4"/>
    <property type="match status" value="1"/>
</dbReference>
<dbReference type="EMBL" id="JACAZF010000013">
    <property type="protein sequence ID" value="KAF7291295.1"/>
    <property type="molecule type" value="Genomic_DNA"/>
</dbReference>
<organism evidence="5 6">
    <name type="scientific">Mycena indigotica</name>
    <dbReference type="NCBI Taxonomy" id="2126181"/>
    <lineage>
        <taxon>Eukaryota</taxon>
        <taxon>Fungi</taxon>
        <taxon>Dikarya</taxon>
        <taxon>Basidiomycota</taxon>
        <taxon>Agaricomycotina</taxon>
        <taxon>Agaricomycetes</taxon>
        <taxon>Agaricomycetidae</taxon>
        <taxon>Agaricales</taxon>
        <taxon>Marasmiineae</taxon>
        <taxon>Mycenaceae</taxon>
        <taxon>Mycena</taxon>
    </lineage>
</organism>
<reference evidence="5" key="1">
    <citation type="submission" date="2020-05" db="EMBL/GenBank/DDBJ databases">
        <title>Mycena genomes resolve the evolution of fungal bioluminescence.</title>
        <authorList>
            <person name="Tsai I.J."/>
        </authorList>
    </citation>
    <scope>NUCLEOTIDE SEQUENCE</scope>
    <source>
        <strain evidence="5">171206Taipei</strain>
    </source>
</reference>
<dbReference type="AlphaFoldDB" id="A0A8H6S4R9"/>
<dbReference type="Pfam" id="PF00501">
    <property type="entry name" value="AMP-binding"/>
    <property type="match status" value="1"/>
</dbReference>
<dbReference type="InterPro" id="IPR036291">
    <property type="entry name" value="NAD(P)-bd_dom_sf"/>
</dbReference>
<evidence type="ECO:0000313" key="6">
    <source>
        <dbReference type="Proteomes" id="UP000636479"/>
    </source>
</evidence>
<dbReference type="InterPro" id="IPR051414">
    <property type="entry name" value="Adenylate-forming_Reductase"/>
</dbReference>
<proteinExistence type="predicted"/>
<evidence type="ECO:0000259" key="4">
    <source>
        <dbReference type="SMART" id="SM00823"/>
    </source>
</evidence>
<dbReference type="InterPro" id="IPR036736">
    <property type="entry name" value="ACP-like_sf"/>
</dbReference>
<dbReference type="SUPFAM" id="SSF56801">
    <property type="entry name" value="Acetyl-CoA synthetase-like"/>
    <property type="match status" value="1"/>
</dbReference>
<dbReference type="PANTHER" id="PTHR43439">
    <property type="entry name" value="PHENYLACETATE-COENZYME A LIGASE"/>
    <property type="match status" value="1"/>
</dbReference>
<protein>
    <submittedName>
        <fullName evidence="5">Acetyl-CoA synthetase-like protein</fullName>
    </submittedName>
</protein>
<evidence type="ECO:0000313" key="5">
    <source>
        <dbReference type="EMBL" id="KAF7291295.1"/>
    </source>
</evidence>
<gene>
    <name evidence="5" type="ORF">MIND_01273400</name>
</gene>
<dbReference type="GeneID" id="59351727"/>
<keyword evidence="2" id="KW-0597">Phosphoprotein</keyword>
<dbReference type="Proteomes" id="UP000636479">
    <property type="component" value="Unassembled WGS sequence"/>
</dbReference>
<dbReference type="SMART" id="SM00823">
    <property type="entry name" value="PKS_PP"/>
    <property type="match status" value="1"/>
</dbReference>
<dbReference type="SUPFAM" id="SSF51735">
    <property type="entry name" value="NAD(P)-binding Rossmann-fold domains"/>
    <property type="match status" value="1"/>
</dbReference>
<comment type="caution">
    <text evidence="5">The sequence shown here is derived from an EMBL/GenBank/DDBJ whole genome shotgun (WGS) entry which is preliminary data.</text>
</comment>
<dbReference type="Gene3D" id="3.40.50.12780">
    <property type="entry name" value="N-terminal domain of ligase-like"/>
    <property type="match status" value="1"/>
</dbReference>
<keyword evidence="1" id="KW-0596">Phosphopantetheine</keyword>
<dbReference type="Gene3D" id="3.40.50.720">
    <property type="entry name" value="NAD(P)-binding Rossmann-like Domain"/>
    <property type="match status" value="1"/>
</dbReference>
<accession>A0A8H6S4R9</accession>
<feature type="domain" description="Polyketide synthase-like phosphopantetheine-binding" evidence="4">
    <location>
        <begin position="570"/>
        <end position="648"/>
    </location>
</feature>
<name>A0A8H6S4R9_9AGAR</name>
<dbReference type="RefSeq" id="XP_037214417.1">
    <property type="nucleotide sequence ID" value="XM_037369211.1"/>
</dbReference>
<dbReference type="PROSITE" id="PS00455">
    <property type="entry name" value="AMP_BINDING"/>
    <property type="match status" value="1"/>
</dbReference>
<dbReference type="PANTHER" id="PTHR43439:SF2">
    <property type="entry name" value="ENZYME, PUTATIVE (JCVI)-RELATED"/>
    <property type="match status" value="1"/>
</dbReference>
<dbReference type="SUPFAM" id="SSF47336">
    <property type="entry name" value="ACP-like"/>
    <property type="match status" value="1"/>
</dbReference>